<organism evidence="3 4">
    <name type="scientific">Kiritimatiella glycovorans</name>
    <dbReference type="NCBI Taxonomy" id="1307763"/>
    <lineage>
        <taxon>Bacteria</taxon>
        <taxon>Pseudomonadati</taxon>
        <taxon>Kiritimatiellota</taxon>
        <taxon>Kiritimatiellia</taxon>
        <taxon>Kiritimatiellales</taxon>
        <taxon>Kiritimatiellaceae</taxon>
        <taxon>Kiritimatiella</taxon>
    </lineage>
</organism>
<accession>A0A0G3EEX7</accession>
<feature type="transmembrane region" description="Helical" evidence="1">
    <location>
        <begin position="128"/>
        <end position="154"/>
    </location>
</feature>
<dbReference type="AlphaFoldDB" id="A0A0G3EEX7"/>
<evidence type="ECO:0000313" key="3">
    <source>
        <dbReference type="EMBL" id="AKJ64868.1"/>
    </source>
</evidence>
<protein>
    <submittedName>
        <fullName evidence="3">Uncharacterized protein</fullName>
    </submittedName>
</protein>
<name>A0A0G3EEX7_9BACT</name>
<dbReference type="RefSeq" id="WP_052882154.1">
    <property type="nucleotide sequence ID" value="NZ_CP010904.1"/>
</dbReference>
<gene>
    <name evidence="3" type="ORF">L21SP4_01625</name>
</gene>
<feature type="signal peptide" evidence="2">
    <location>
        <begin position="1"/>
        <end position="31"/>
    </location>
</feature>
<keyword evidence="1" id="KW-0812">Transmembrane</keyword>
<feature type="chain" id="PRO_5005183921" evidence="2">
    <location>
        <begin position="32"/>
        <end position="232"/>
    </location>
</feature>
<evidence type="ECO:0000256" key="1">
    <source>
        <dbReference type="SAM" id="Phobius"/>
    </source>
</evidence>
<evidence type="ECO:0000313" key="4">
    <source>
        <dbReference type="Proteomes" id="UP000035268"/>
    </source>
</evidence>
<feature type="transmembrane region" description="Helical" evidence="1">
    <location>
        <begin position="175"/>
        <end position="196"/>
    </location>
</feature>
<keyword evidence="1" id="KW-0472">Membrane</keyword>
<dbReference type="OrthoDB" id="7060889at2"/>
<dbReference type="KEGG" id="vbl:L21SP4_01625"/>
<sequence length="232" mass="26597" precursor="true">MKVRELMRALFVPALAVSALFAALTFLSAFAQSTDAPEWLRFLLERLELREERTIGTWFQSLLFIAAGAGWYLIGRSPETGLKRASREYLRFCAVVMLFLSADEILAIHEYLGYRLEVDAGLGRNTPLYGMGFTWVLIYIPLALTALVFLSLVYRRLIRHLPNCGPRRRARRMLTLTWALFIFVSGAEMLEAAIWYEGFKAYLLPCFEETMELALLMTIWRLNLVIAEARGL</sequence>
<dbReference type="STRING" id="1307763.L21SP4_01625"/>
<dbReference type="Proteomes" id="UP000035268">
    <property type="component" value="Chromosome"/>
</dbReference>
<feature type="transmembrane region" description="Helical" evidence="1">
    <location>
        <begin position="55"/>
        <end position="74"/>
    </location>
</feature>
<keyword evidence="4" id="KW-1185">Reference proteome</keyword>
<reference evidence="4" key="1">
    <citation type="submission" date="2015-02" db="EMBL/GenBank/DDBJ databases">
        <title>Description and complete genome sequence of the first cultured representative of the subdivision 5 of the Verrucomicrobia phylum.</title>
        <authorList>
            <person name="Spring S."/>
            <person name="Bunk B."/>
            <person name="Sproer C."/>
            <person name="Klenk H.-P."/>
        </authorList>
    </citation>
    <scope>NUCLEOTIDE SEQUENCE [LARGE SCALE GENOMIC DNA]</scope>
    <source>
        <strain evidence="4">L21-Fru-AB</strain>
    </source>
</reference>
<evidence type="ECO:0000256" key="2">
    <source>
        <dbReference type="SAM" id="SignalP"/>
    </source>
</evidence>
<keyword evidence="1" id="KW-1133">Transmembrane helix</keyword>
<keyword evidence="2" id="KW-0732">Signal</keyword>
<dbReference type="EMBL" id="CP010904">
    <property type="protein sequence ID" value="AKJ64868.1"/>
    <property type="molecule type" value="Genomic_DNA"/>
</dbReference>
<feature type="transmembrane region" description="Helical" evidence="1">
    <location>
        <begin position="89"/>
        <end position="108"/>
    </location>
</feature>
<reference evidence="3 4" key="2">
    <citation type="journal article" date="2016" name="ISME J.">
        <title>Characterization of the first cultured representative of Verrucomicrobia subdivision 5 indicates the proposal of a novel phylum.</title>
        <authorList>
            <person name="Spring S."/>
            <person name="Bunk B."/>
            <person name="Sproer C."/>
            <person name="Schumann P."/>
            <person name="Rohde M."/>
            <person name="Tindall B.J."/>
            <person name="Klenk H.P."/>
        </authorList>
    </citation>
    <scope>NUCLEOTIDE SEQUENCE [LARGE SCALE GENOMIC DNA]</scope>
    <source>
        <strain evidence="3 4">L21-Fru-AB</strain>
    </source>
</reference>
<proteinExistence type="predicted"/>